<dbReference type="Gene3D" id="3.30.160.60">
    <property type="entry name" value="Classic Zinc Finger"/>
    <property type="match status" value="1"/>
</dbReference>
<evidence type="ECO:0000256" key="9">
    <source>
        <dbReference type="ARBA" id="ARBA00022699"/>
    </source>
</evidence>
<dbReference type="InterPro" id="IPR001841">
    <property type="entry name" value="Znf_RING"/>
</dbReference>
<evidence type="ECO:0000313" key="20">
    <source>
        <dbReference type="Proteomes" id="UP000694871"/>
    </source>
</evidence>
<dbReference type="PRINTS" id="PR01406">
    <property type="entry name" value="BBOXZNFINGER"/>
</dbReference>
<dbReference type="InterPro" id="IPR013320">
    <property type="entry name" value="ConA-like_dom_sf"/>
</dbReference>
<evidence type="ECO:0000256" key="15">
    <source>
        <dbReference type="ARBA" id="ARBA00034460"/>
    </source>
</evidence>
<dbReference type="InterPro" id="IPR001870">
    <property type="entry name" value="B30.2/SPRY"/>
</dbReference>
<sequence>MASAPPSIEVEKEATCPICLEWLTGPMVLDCGHSFCQGCITNYCEKWETLGSLKCPVCKVKIQKGNFHPNWQLANLVEKIEFLLLSPGKEGHCLTHKKKLHLFCKEDEQLVCSVCEKSPEHKGHTTLPLEEAAKQHKDQIHRCLETVKNERKNVLAYKSDAEKESQDLLKQTELERENTALLFRQLHQFLADQEKLLLFQLEETGKDIARARDEHLARLSEELSSLESLIQEMEEKHQQPDIDILQDVRSTFQRYQKKETFVNPVAFPPGLKWRVRGCCEINHLLESVIKRFQANVTLGPTTADSKVILSEDRRSIQCHSKAQDRPEDPENVYYYSYVLGHEGFTAGCHFWEVHVGSEEGWAVGVARKPVKGRITFTPEEGIWTVGWDKGRYKAFRRGINPSMTPCGELKRIRVSLNYEGGQVAFFDADRAALLYRFSGGCFSGETLTPFFAVYDKGYLRLCP</sequence>
<evidence type="ECO:0000259" key="19">
    <source>
        <dbReference type="PROSITE" id="PS50188"/>
    </source>
</evidence>
<dbReference type="InterPro" id="IPR020457">
    <property type="entry name" value="Znf_B-box_chordata"/>
</dbReference>
<keyword evidence="14" id="KW-0175">Coiled coil</keyword>
<keyword evidence="13" id="KW-0862">Zinc</keyword>
<evidence type="ECO:0000256" key="14">
    <source>
        <dbReference type="ARBA" id="ARBA00023054"/>
    </source>
</evidence>
<dbReference type="SUPFAM" id="SSF49899">
    <property type="entry name" value="Concanavalin A-like lectins/glucanases"/>
    <property type="match status" value="1"/>
</dbReference>
<dbReference type="CDD" id="cd19795">
    <property type="entry name" value="Bbox2_TRIM68_C-IV"/>
    <property type="match status" value="1"/>
</dbReference>
<dbReference type="SUPFAM" id="SSF57850">
    <property type="entry name" value="RING/U-box"/>
    <property type="match status" value="1"/>
</dbReference>
<comment type="catalytic activity">
    <reaction evidence="1">
        <text>S-ubiquitinyl-[E2 ubiquitin-conjugating enzyme]-L-cysteine + [acceptor protein]-L-lysine = [E2 ubiquitin-conjugating enzyme]-L-cysteine + N(6)-ubiquitinyl-[acceptor protein]-L-lysine.</text>
        <dbReference type="EC" id="2.3.2.27"/>
    </reaction>
</comment>
<gene>
    <name evidence="21" type="primary">LOC107112094</name>
</gene>
<dbReference type="PANTHER" id="PTHR24103">
    <property type="entry name" value="E3 UBIQUITIN-PROTEIN LIGASE TRIM"/>
    <property type="match status" value="1"/>
</dbReference>
<evidence type="ECO:0000256" key="2">
    <source>
        <dbReference type="ARBA" id="ARBA00004496"/>
    </source>
</evidence>
<evidence type="ECO:0000259" key="17">
    <source>
        <dbReference type="PROSITE" id="PS50089"/>
    </source>
</evidence>
<dbReference type="InterPro" id="IPR013083">
    <property type="entry name" value="Znf_RING/FYVE/PHD"/>
</dbReference>
<dbReference type="InterPro" id="IPR050143">
    <property type="entry name" value="TRIM/RBCC"/>
</dbReference>
<dbReference type="Pfam" id="PF15227">
    <property type="entry name" value="zf-C3HC4_4"/>
    <property type="match status" value="1"/>
</dbReference>
<dbReference type="Pfam" id="PF00622">
    <property type="entry name" value="SPRY"/>
    <property type="match status" value="1"/>
</dbReference>
<protein>
    <recommendedName>
        <fullName evidence="6">RING-type E3 ubiquitin transferase</fullName>
        <ecNumber evidence="6">2.3.2.27</ecNumber>
    </recommendedName>
</protein>
<keyword evidence="20" id="KW-1185">Reference proteome</keyword>
<keyword evidence="9" id="KW-0800">Toxin</keyword>
<feature type="domain" description="B box-type" evidence="18">
    <location>
        <begin position="88"/>
        <end position="129"/>
    </location>
</feature>
<dbReference type="InterPro" id="IPR000315">
    <property type="entry name" value="Znf_B-box"/>
</dbReference>
<keyword evidence="12" id="KW-0833">Ubl conjugation pathway</keyword>
<dbReference type="PRINTS" id="PR01407">
    <property type="entry name" value="BUTYPHLNCDUF"/>
</dbReference>
<comment type="similarity">
    <text evidence="4">Belongs to the TRIM/RBCC family.</text>
</comment>
<dbReference type="Pfam" id="PF13765">
    <property type="entry name" value="PRY"/>
    <property type="match status" value="1"/>
</dbReference>
<proteinExistence type="inferred from homology"/>
<dbReference type="EC" id="2.3.2.27" evidence="6"/>
<keyword evidence="9" id="KW-0528">Neurotoxin</keyword>
<evidence type="ECO:0000256" key="5">
    <source>
        <dbReference type="ARBA" id="ARBA00009651"/>
    </source>
</evidence>
<dbReference type="InterPro" id="IPR003879">
    <property type="entry name" value="Butyrophylin_SPRY"/>
</dbReference>
<dbReference type="Proteomes" id="UP000694871">
    <property type="component" value="Unplaced"/>
</dbReference>
<evidence type="ECO:0000256" key="7">
    <source>
        <dbReference type="ARBA" id="ARBA00022490"/>
    </source>
</evidence>
<dbReference type="PROSITE" id="PS50089">
    <property type="entry name" value="ZF_RING_2"/>
    <property type="match status" value="1"/>
</dbReference>
<dbReference type="SMART" id="SM00184">
    <property type="entry name" value="RING"/>
    <property type="match status" value="1"/>
</dbReference>
<comment type="pathway">
    <text evidence="3">Protein modification; protein ubiquitination.</text>
</comment>
<accession>A0ABM1K4L6</accession>
<evidence type="ECO:0000256" key="11">
    <source>
        <dbReference type="ARBA" id="ARBA00022771"/>
    </source>
</evidence>
<dbReference type="SMART" id="SM00589">
    <property type="entry name" value="PRY"/>
    <property type="match status" value="1"/>
</dbReference>
<evidence type="ECO:0000313" key="21">
    <source>
        <dbReference type="RefSeq" id="XP_015268653.1"/>
    </source>
</evidence>
<dbReference type="RefSeq" id="XP_015268653.1">
    <property type="nucleotide sequence ID" value="XM_015413167.1"/>
</dbReference>
<keyword evidence="10" id="KW-0479">Metal-binding</keyword>
<evidence type="ECO:0000256" key="13">
    <source>
        <dbReference type="ARBA" id="ARBA00022833"/>
    </source>
</evidence>
<organism evidence="20 21">
    <name type="scientific">Gekko japonicus</name>
    <name type="common">Schlegel's Japanese gecko</name>
    <dbReference type="NCBI Taxonomy" id="146911"/>
    <lineage>
        <taxon>Eukaryota</taxon>
        <taxon>Metazoa</taxon>
        <taxon>Chordata</taxon>
        <taxon>Craniata</taxon>
        <taxon>Vertebrata</taxon>
        <taxon>Euteleostomi</taxon>
        <taxon>Lepidosauria</taxon>
        <taxon>Squamata</taxon>
        <taxon>Bifurcata</taxon>
        <taxon>Gekkota</taxon>
        <taxon>Gekkonidae</taxon>
        <taxon>Gekkoninae</taxon>
        <taxon>Gekko</taxon>
    </lineage>
</organism>
<evidence type="ECO:0000256" key="3">
    <source>
        <dbReference type="ARBA" id="ARBA00004906"/>
    </source>
</evidence>
<dbReference type="Gene3D" id="3.30.40.10">
    <property type="entry name" value="Zinc/RING finger domain, C3HC4 (zinc finger)"/>
    <property type="match status" value="1"/>
</dbReference>
<dbReference type="PROSITE" id="PS00518">
    <property type="entry name" value="ZF_RING_1"/>
    <property type="match status" value="1"/>
</dbReference>
<keyword evidence="8" id="KW-0808">Transferase</keyword>
<dbReference type="GeneID" id="107112094"/>
<dbReference type="InterPro" id="IPR003877">
    <property type="entry name" value="SPRY_dom"/>
</dbReference>
<dbReference type="SMART" id="SM00336">
    <property type="entry name" value="BBOX"/>
    <property type="match status" value="1"/>
</dbReference>
<keyword evidence="7" id="KW-0963">Cytoplasm</keyword>
<dbReference type="PROSITE" id="PS50188">
    <property type="entry name" value="B302_SPRY"/>
    <property type="match status" value="1"/>
</dbReference>
<dbReference type="Gene3D" id="2.60.120.920">
    <property type="match status" value="1"/>
</dbReference>
<comment type="subcellular location">
    <subcellularLocation>
        <location evidence="2">Cytoplasm</location>
    </subcellularLocation>
</comment>
<dbReference type="SMART" id="SM00449">
    <property type="entry name" value="SPRY"/>
    <property type="match status" value="1"/>
</dbReference>
<dbReference type="InterPro" id="IPR006574">
    <property type="entry name" value="PRY"/>
</dbReference>
<evidence type="ECO:0000259" key="18">
    <source>
        <dbReference type="PROSITE" id="PS50119"/>
    </source>
</evidence>
<evidence type="ECO:0000256" key="16">
    <source>
        <dbReference type="PROSITE-ProRule" id="PRU00024"/>
    </source>
</evidence>
<comment type="similarity">
    <text evidence="5">Belongs to the ohanin/vespryn family.</text>
</comment>
<evidence type="ECO:0000256" key="4">
    <source>
        <dbReference type="ARBA" id="ARBA00008518"/>
    </source>
</evidence>
<name>A0ABM1K4L6_GEKJA</name>
<dbReference type="SUPFAM" id="SSF57845">
    <property type="entry name" value="B-box zinc-binding domain"/>
    <property type="match status" value="1"/>
</dbReference>
<dbReference type="InterPro" id="IPR043136">
    <property type="entry name" value="B30.2/SPRY_sf"/>
</dbReference>
<keyword evidence="11 16" id="KW-0863">Zinc-finger</keyword>
<dbReference type="PROSITE" id="PS50119">
    <property type="entry name" value="ZF_BBOX"/>
    <property type="match status" value="1"/>
</dbReference>
<evidence type="ECO:0000256" key="6">
    <source>
        <dbReference type="ARBA" id="ARBA00012483"/>
    </source>
</evidence>
<evidence type="ECO:0000256" key="8">
    <source>
        <dbReference type="ARBA" id="ARBA00022679"/>
    </source>
</evidence>
<comment type="function">
    <text evidence="15">Neurotoxin that produces dose-dependent hypolocomotion and hyperalgesia in mice. May directly act on the central nervous system, as it is 6500-fold more potent when administered intracerebroventricularly than intraperitoneal.</text>
</comment>
<evidence type="ECO:0000256" key="1">
    <source>
        <dbReference type="ARBA" id="ARBA00000900"/>
    </source>
</evidence>
<evidence type="ECO:0000256" key="10">
    <source>
        <dbReference type="ARBA" id="ARBA00022723"/>
    </source>
</evidence>
<evidence type="ECO:0000256" key="12">
    <source>
        <dbReference type="ARBA" id="ARBA00022786"/>
    </source>
</evidence>
<reference evidence="21" key="1">
    <citation type="submission" date="2025-08" db="UniProtKB">
        <authorList>
            <consortium name="RefSeq"/>
        </authorList>
    </citation>
    <scope>IDENTIFICATION</scope>
</reference>
<dbReference type="Pfam" id="PF00643">
    <property type="entry name" value="zf-B_box"/>
    <property type="match status" value="1"/>
</dbReference>
<feature type="domain" description="B30.2/SPRY" evidence="19">
    <location>
        <begin position="276"/>
        <end position="463"/>
    </location>
</feature>
<dbReference type="InterPro" id="IPR017907">
    <property type="entry name" value="Znf_RING_CS"/>
</dbReference>
<feature type="domain" description="RING-type" evidence="17">
    <location>
        <begin position="16"/>
        <end position="59"/>
    </location>
</feature>